<evidence type="ECO:0000259" key="1">
    <source>
        <dbReference type="Pfam" id="PF23221"/>
    </source>
</evidence>
<dbReference type="Pfam" id="PF23221">
    <property type="entry name" value="HEAT_MROH2B_1st"/>
    <property type="match status" value="1"/>
</dbReference>
<dbReference type="SUPFAM" id="SSF48371">
    <property type="entry name" value="ARM repeat"/>
    <property type="match status" value="1"/>
</dbReference>
<dbReference type="AlphaFoldDB" id="A0A3P7R218"/>
<sequence>MQQILCLDPQLRIIVVLSKYVSESLKAIGVNQPNTLLTACHHYLLQNPKLSASNKAFVLEAIDNVVSDTKIVNELDEQLVLLIINLATQEMTMTSKDVDTDWAEAGKDVLVTLAKTPRFVTHVLDAVLQKFPPGLTTSPHRYVVLTLATIAEHNHNFVFAFQAFGLVPFLTDILSRTVPLLSHVRNDSLRSAWTRAICAFCEAVRECETERPKEAVEQDLEGFLSAFHC</sequence>
<dbReference type="OrthoDB" id="1884734at2759"/>
<dbReference type="GO" id="GO:0005737">
    <property type="term" value="C:cytoplasm"/>
    <property type="evidence" value="ECO:0007669"/>
    <property type="project" value="TreeGrafter"/>
</dbReference>
<feature type="domain" description="MROH2B-like N-terminal HEAT-repeats" evidence="1">
    <location>
        <begin position="25"/>
        <end position="207"/>
    </location>
</feature>
<proteinExistence type="predicted"/>
<reference evidence="2 3" key="1">
    <citation type="submission" date="2018-11" db="EMBL/GenBank/DDBJ databases">
        <authorList>
            <consortium name="Pathogen Informatics"/>
        </authorList>
    </citation>
    <scope>NUCLEOTIDE SEQUENCE [LARGE SCALE GENOMIC DNA]</scope>
</reference>
<dbReference type="PANTHER" id="PTHR23120:SF0">
    <property type="entry name" value="MAESTRO HEAT-LIKE REPEAT FAMILY MEMBER 1"/>
    <property type="match status" value="1"/>
</dbReference>
<keyword evidence="3" id="KW-1185">Reference proteome</keyword>
<accession>A0A3P7R218</accession>
<name>A0A3P7R218_CYLGO</name>
<dbReference type="InterPro" id="IPR016024">
    <property type="entry name" value="ARM-type_fold"/>
</dbReference>
<dbReference type="InterPro" id="IPR045206">
    <property type="entry name" value="Maestro_heat-like_prot"/>
</dbReference>
<evidence type="ECO:0000313" key="2">
    <source>
        <dbReference type="EMBL" id="VDN35449.1"/>
    </source>
</evidence>
<dbReference type="PANTHER" id="PTHR23120">
    <property type="entry name" value="MAESTRO-RELATED HEAT DOMAIN-CONTAINING"/>
    <property type="match status" value="1"/>
</dbReference>
<protein>
    <recommendedName>
        <fullName evidence="1">MROH2B-like N-terminal HEAT-repeats domain-containing protein</fullName>
    </recommendedName>
</protein>
<organism evidence="2 3">
    <name type="scientific">Cylicostephanus goldi</name>
    <name type="common">Nematode worm</name>
    <dbReference type="NCBI Taxonomy" id="71465"/>
    <lineage>
        <taxon>Eukaryota</taxon>
        <taxon>Metazoa</taxon>
        <taxon>Ecdysozoa</taxon>
        <taxon>Nematoda</taxon>
        <taxon>Chromadorea</taxon>
        <taxon>Rhabditida</taxon>
        <taxon>Rhabditina</taxon>
        <taxon>Rhabditomorpha</taxon>
        <taxon>Strongyloidea</taxon>
        <taxon>Strongylidae</taxon>
        <taxon>Cylicostephanus</taxon>
    </lineage>
</organism>
<gene>
    <name evidence="2" type="ORF">CGOC_LOCUS12928</name>
</gene>
<dbReference type="InterPro" id="IPR056282">
    <property type="entry name" value="MROH2B-like_N_HEAT"/>
</dbReference>
<evidence type="ECO:0000313" key="3">
    <source>
        <dbReference type="Proteomes" id="UP000271889"/>
    </source>
</evidence>
<dbReference type="Proteomes" id="UP000271889">
    <property type="component" value="Unassembled WGS sequence"/>
</dbReference>
<dbReference type="EMBL" id="UYRV01126907">
    <property type="protein sequence ID" value="VDN35449.1"/>
    <property type="molecule type" value="Genomic_DNA"/>
</dbReference>